<evidence type="ECO:0000313" key="2">
    <source>
        <dbReference type="Proteomes" id="UP000010469"/>
    </source>
</evidence>
<protein>
    <recommendedName>
        <fullName evidence="3">CopG family transcriptional regulator</fullName>
    </recommendedName>
</protein>
<dbReference type="KEGG" id="clg:Calag_1060"/>
<dbReference type="Proteomes" id="UP000010469">
    <property type="component" value="Chromosome"/>
</dbReference>
<organism evidence="1 2">
    <name type="scientific">Caldisphaera lagunensis (strain DSM 15908 / JCM 11604 / ANMR 0165 / IC-154)</name>
    <dbReference type="NCBI Taxonomy" id="1056495"/>
    <lineage>
        <taxon>Archaea</taxon>
        <taxon>Thermoproteota</taxon>
        <taxon>Thermoprotei</taxon>
        <taxon>Acidilobales</taxon>
        <taxon>Caldisphaeraceae</taxon>
        <taxon>Caldisphaera</taxon>
    </lineage>
</organism>
<reference evidence="2" key="1">
    <citation type="submission" date="2012-03" db="EMBL/GenBank/DDBJ databases">
        <title>Complete genome of Caldisphaera lagunensis DSM 15908.</title>
        <authorList>
            <person name="Lucas S."/>
            <person name="Copeland A."/>
            <person name="Lapidus A."/>
            <person name="Glavina del Rio T."/>
            <person name="Dalin E."/>
            <person name="Tice H."/>
            <person name="Bruce D."/>
            <person name="Goodwin L."/>
            <person name="Pitluck S."/>
            <person name="Peters L."/>
            <person name="Mikhailova N."/>
            <person name="Teshima H."/>
            <person name="Kyrpides N."/>
            <person name="Mavromatis K."/>
            <person name="Ivanova N."/>
            <person name="Brettin T."/>
            <person name="Detter J.C."/>
            <person name="Han C."/>
            <person name="Larimer F."/>
            <person name="Land M."/>
            <person name="Hauser L."/>
            <person name="Markowitz V."/>
            <person name="Cheng J.-F."/>
            <person name="Hugenholtz P."/>
            <person name="Woyke T."/>
            <person name="Wu D."/>
            <person name="Spring S."/>
            <person name="Schroeder M."/>
            <person name="Brambilla E."/>
            <person name="Klenk H.-P."/>
            <person name="Eisen J.A."/>
        </authorList>
    </citation>
    <scope>NUCLEOTIDE SEQUENCE [LARGE SCALE GENOMIC DNA]</scope>
    <source>
        <strain evidence="2">DSM 15908 / JCM 11604 / IC-154</strain>
    </source>
</reference>
<keyword evidence="2" id="KW-1185">Reference proteome</keyword>
<proteinExistence type="predicted"/>
<accession>L0ACC0</accession>
<dbReference type="InParanoid" id="L0ACC0"/>
<sequence>MIAYYLVKNMSQEKEVVYVSKDLYEKIKKYIKEQGTFNSVDELVEFMLNELLDQSTNEVMTKEDEEKVKDRLKRLGYM</sequence>
<dbReference type="eggNOG" id="arCOG02836">
    <property type="taxonomic scope" value="Archaea"/>
</dbReference>
<name>L0ACC0_CALLD</name>
<dbReference type="AlphaFoldDB" id="L0ACC0"/>
<evidence type="ECO:0000313" key="1">
    <source>
        <dbReference type="EMBL" id="AFZ70782.1"/>
    </source>
</evidence>
<evidence type="ECO:0008006" key="3">
    <source>
        <dbReference type="Google" id="ProtNLM"/>
    </source>
</evidence>
<gene>
    <name evidence="1" type="ordered locus">Calag_1060</name>
</gene>
<dbReference type="HOGENOM" id="CLU_194986_0_0_2"/>
<dbReference type="EMBL" id="CP003378">
    <property type="protein sequence ID" value="AFZ70782.1"/>
    <property type="molecule type" value="Genomic_DNA"/>
</dbReference>